<dbReference type="OrthoDB" id="286734at2759"/>
<evidence type="ECO:0000256" key="3">
    <source>
        <dbReference type="ARBA" id="ARBA00022692"/>
    </source>
</evidence>
<keyword evidence="4" id="KW-0256">Endoplasmic reticulum</keyword>
<protein>
    <submittedName>
        <fullName evidence="10">Membrane bound O-acyltransferase domain containing 1</fullName>
    </submittedName>
</protein>
<evidence type="ECO:0000256" key="6">
    <source>
        <dbReference type="ARBA" id="ARBA00023136"/>
    </source>
</evidence>
<feature type="transmembrane region" description="Helical" evidence="9">
    <location>
        <begin position="421"/>
        <end position="443"/>
    </location>
</feature>
<dbReference type="AlphaFoldDB" id="A0A8C5MVS7"/>
<sequence length="495" mass="56481">MASLAQPGFRTTGSTALHPLSQLLHLSLDQVNFVVCQLIALLTAVWFRVYLSPCHAHTAVRHAFATVIGAYFVIFCFGWYSLHMFTMVLLCYLIMVKASLTSVHRYSFVVAMGYLILCQINRVYVFSYGILSTDFSGPLMIVTQKITTLAFQVHDGMVKNPDMLTSEQRQYCLKKKPTFLEYLSYHLNFMSVLAGPCSHFKDYIAFIEGSHIRSKLTEVNSKANGHHKLPNPSPTGAVLSKLGCCVLMLVLFFILSKHFPFARIIDDTFINETPLILRLIYLYLAIQACKPKYYFAWTLSDAVNIAAGYGFNGVDENGNYRWDLITNLNIWNIEASTSFKMYIDNWNIQTAAWLKRICYDRAPRYRSSLTFLLSALWHGLYPGYYLTFFTGIPVMMAARLVRSNFRHCFITSKSHKCLYDVVTWIATQLAVCYTVAPFVLLAIEPSIKFYKSVYFYFHIGLLLVFLLLPAKSSQSSQKPTSKQNDVHTTNHVKKD</sequence>
<name>A0A8C5MVS7_9ANUR</name>
<dbReference type="Ensembl" id="ENSLLET00000020597.1">
    <property type="protein sequence ID" value="ENSLLEP00000019817.1"/>
    <property type="gene ID" value="ENSLLEG00000012567.1"/>
</dbReference>
<keyword evidence="3 9" id="KW-0812">Transmembrane</keyword>
<reference evidence="10" key="1">
    <citation type="submission" date="2025-08" db="UniProtKB">
        <authorList>
            <consortium name="Ensembl"/>
        </authorList>
    </citation>
    <scope>IDENTIFICATION</scope>
</reference>
<evidence type="ECO:0000256" key="7">
    <source>
        <dbReference type="ARBA" id="ARBA00023315"/>
    </source>
</evidence>
<dbReference type="Proteomes" id="UP000694569">
    <property type="component" value="Unplaced"/>
</dbReference>
<evidence type="ECO:0000256" key="1">
    <source>
        <dbReference type="ARBA" id="ARBA00004477"/>
    </source>
</evidence>
<keyword evidence="11" id="KW-1185">Reference proteome</keyword>
<feature type="region of interest" description="Disordered" evidence="8">
    <location>
        <begin position="474"/>
        <end position="495"/>
    </location>
</feature>
<dbReference type="Pfam" id="PF03062">
    <property type="entry name" value="MBOAT"/>
    <property type="match status" value="1"/>
</dbReference>
<keyword evidence="5 9" id="KW-1133">Transmembrane helix</keyword>
<dbReference type="GO" id="GO:0005789">
    <property type="term" value="C:endoplasmic reticulum membrane"/>
    <property type="evidence" value="ECO:0007669"/>
    <property type="project" value="UniProtKB-SubCell"/>
</dbReference>
<proteinExistence type="predicted"/>
<dbReference type="GeneTree" id="ENSGT01030000234564"/>
<accession>A0A8C5MVS7</accession>
<comment type="subcellular location">
    <subcellularLocation>
        <location evidence="1">Endoplasmic reticulum membrane</location>
        <topology evidence="1">Multi-pass membrane protein</topology>
    </subcellularLocation>
</comment>
<feature type="transmembrane region" description="Helical" evidence="9">
    <location>
        <begin position="268"/>
        <end position="286"/>
    </location>
</feature>
<dbReference type="PANTHER" id="PTHR13906:SF6">
    <property type="entry name" value="LYSOPHOSPHOLIPID ACYLTRANSFERASE 1"/>
    <property type="match status" value="1"/>
</dbReference>
<evidence type="ECO:0000256" key="8">
    <source>
        <dbReference type="SAM" id="MobiDB-lite"/>
    </source>
</evidence>
<evidence type="ECO:0000256" key="5">
    <source>
        <dbReference type="ARBA" id="ARBA00022989"/>
    </source>
</evidence>
<keyword evidence="6 9" id="KW-0472">Membrane</keyword>
<evidence type="ECO:0000313" key="10">
    <source>
        <dbReference type="Ensembl" id="ENSLLEP00000019817.1"/>
    </source>
</evidence>
<keyword evidence="2" id="KW-0808">Transferase</keyword>
<feature type="transmembrane region" description="Helical" evidence="9">
    <location>
        <begin position="108"/>
        <end position="131"/>
    </location>
</feature>
<reference evidence="10" key="2">
    <citation type="submission" date="2025-09" db="UniProtKB">
        <authorList>
            <consortium name="Ensembl"/>
        </authorList>
    </citation>
    <scope>IDENTIFICATION</scope>
</reference>
<evidence type="ECO:0000256" key="9">
    <source>
        <dbReference type="SAM" id="Phobius"/>
    </source>
</evidence>
<evidence type="ECO:0000313" key="11">
    <source>
        <dbReference type="Proteomes" id="UP000694569"/>
    </source>
</evidence>
<feature type="compositionally biased region" description="Low complexity" evidence="8">
    <location>
        <begin position="474"/>
        <end position="483"/>
    </location>
</feature>
<feature type="transmembrane region" description="Helical" evidence="9">
    <location>
        <begin position="31"/>
        <end position="51"/>
    </location>
</feature>
<feature type="transmembrane region" description="Helical" evidence="9">
    <location>
        <begin position="238"/>
        <end position="256"/>
    </location>
</feature>
<dbReference type="GO" id="GO:0030258">
    <property type="term" value="P:lipid modification"/>
    <property type="evidence" value="ECO:0007669"/>
    <property type="project" value="TreeGrafter"/>
</dbReference>
<dbReference type="InterPro" id="IPR004299">
    <property type="entry name" value="MBOAT_fam"/>
</dbReference>
<evidence type="ECO:0000256" key="4">
    <source>
        <dbReference type="ARBA" id="ARBA00022824"/>
    </source>
</evidence>
<feature type="transmembrane region" description="Helical" evidence="9">
    <location>
        <begin position="449"/>
        <end position="468"/>
    </location>
</feature>
<gene>
    <name evidence="10" type="primary">MBOAT1</name>
</gene>
<feature type="transmembrane region" description="Helical" evidence="9">
    <location>
        <begin position="383"/>
        <end position="401"/>
    </location>
</feature>
<dbReference type="InterPro" id="IPR049941">
    <property type="entry name" value="LPLAT_7/PORCN-like"/>
</dbReference>
<dbReference type="GO" id="GO:0016746">
    <property type="term" value="F:acyltransferase activity"/>
    <property type="evidence" value="ECO:0007669"/>
    <property type="project" value="UniProtKB-KW"/>
</dbReference>
<keyword evidence="7" id="KW-0012">Acyltransferase</keyword>
<feature type="transmembrane region" description="Helical" evidence="9">
    <location>
        <begin position="63"/>
        <end position="96"/>
    </location>
</feature>
<organism evidence="10 11">
    <name type="scientific">Leptobrachium leishanense</name>
    <name type="common">Leishan spiny toad</name>
    <dbReference type="NCBI Taxonomy" id="445787"/>
    <lineage>
        <taxon>Eukaryota</taxon>
        <taxon>Metazoa</taxon>
        <taxon>Chordata</taxon>
        <taxon>Craniata</taxon>
        <taxon>Vertebrata</taxon>
        <taxon>Euteleostomi</taxon>
        <taxon>Amphibia</taxon>
        <taxon>Batrachia</taxon>
        <taxon>Anura</taxon>
        <taxon>Pelobatoidea</taxon>
        <taxon>Megophryidae</taxon>
        <taxon>Leptobrachium</taxon>
    </lineage>
</organism>
<evidence type="ECO:0000256" key="2">
    <source>
        <dbReference type="ARBA" id="ARBA00022679"/>
    </source>
</evidence>
<dbReference type="PANTHER" id="PTHR13906">
    <property type="entry name" value="PORCUPINE"/>
    <property type="match status" value="1"/>
</dbReference>